<dbReference type="Proteomes" id="UP000030708">
    <property type="component" value="Unassembled WGS sequence"/>
</dbReference>
<keyword evidence="2" id="KW-1133">Transmembrane helix</keyword>
<dbReference type="AlphaFoldDB" id="A0A024VVF2"/>
<feature type="coiled-coil region" evidence="1">
    <location>
        <begin position="9"/>
        <end position="36"/>
    </location>
</feature>
<gene>
    <name evidence="3" type="ORF">PFTANZ_06560</name>
</gene>
<accession>A0A024VVF2</accession>
<reference evidence="3 4" key="1">
    <citation type="submission" date="2013-02" db="EMBL/GenBank/DDBJ databases">
        <title>The Genome Annotation of Plasmodium falciparum Tanzania (2000708).</title>
        <authorList>
            <consortium name="The Broad Institute Genome Sequencing Platform"/>
            <consortium name="The Broad Institute Genome Sequencing Center for Infectious Disease"/>
            <person name="Neafsey D."/>
            <person name="Hoffman S."/>
            <person name="Volkman S."/>
            <person name="Rosenthal P."/>
            <person name="Walker B."/>
            <person name="Young S.K."/>
            <person name="Zeng Q."/>
            <person name="Gargeya S."/>
            <person name="Fitzgerald M."/>
            <person name="Haas B."/>
            <person name="Abouelleil A."/>
            <person name="Allen A.W."/>
            <person name="Alvarado L."/>
            <person name="Arachchi H.M."/>
            <person name="Berlin A.M."/>
            <person name="Chapman S.B."/>
            <person name="Gainer-Dewar J."/>
            <person name="Goldberg J."/>
            <person name="Griggs A."/>
            <person name="Gujja S."/>
            <person name="Hansen M."/>
            <person name="Howarth C."/>
            <person name="Imamovic A."/>
            <person name="Ireland A."/>
            <person name="Larimer J."/>
            <person name="McCowan C."/>
            <person name="Murphy C."/>
            <person name="Pearson M."/>
            <person name="Poon T.W."/>
            <person name="Priest M."/>
            <person name="Roberts A."/>
            <person name="Saif S."/>
            <person name="Shea T."/>
            <person name="Sisk P."/>
            <person name="Sykes S."/>
            <person name="Wortman J."/>
            <person name="Nusbaum C."/>
            <person name="Birren B."/>
        </authorList>
    </citation>
    <scope>NUCLEOTIDE SEQUENCE [LARGE SCALE GENOMIC DNA]</scope>
    <source>
        <strain evidence="4">Tanzania (2000708)</strain>
    </source>
</reference>
<evidence type="ECO:0000256" key="2">
    <source>
        <dbReference type="SAM" id="Phobius"/>
    </source>
</evidence>
<dbReference type="InterPro" id="IPR006373">
    <property type="entry name" value="VSA_Rifin"/>
</dbReference>
<dbReference type="OrthoDB" id="10615630at2759"/>
<evidence type="ECO:0008006" key="5">
    <source>
        <dbReference type="Google" id="ProtNLM"/>
    </source>
</evidence>
<dbReference type="EMBL" id="KI927133">
    <property type="protein sequence ID" value="ETW32719.1"/>
    <property type="molecule type" value="Genomic_DNA"/>
</dbReference>
<proteinExistence type="predicted"/>
<sequence length="381" mass="40613">MKSVKGTFDRQASQRFEEYEERIKDKRQKRKEERDKNIQKIILKDKIEKSLEEKVEKGCLICGCGLGGGVAPFVGLFGGLAVNEMKKGAMAAAAEAGIDEAIKGVGSIFNLNVESNIQWTEIIHAENYNQKMSLIAIVNSLYNKCEDGQAVAGPLFCQASDAISRSGRGPEFSRTISVMAGNAAESAEKAASEKFAEMTSVGTICSNPVVISAIVVATIAVILLIIYLVLRYLNVGGGVTLSSGVLGGIGAVAVNAWKDAAIIAAKEAAIAKGAAEGAAKGLAEGMRVTIGVLKKQGVGELCPELLESIGSKIHYTDAGQISKIILQKLETYCGFDSPPNGISCMEIRIKLGMILRGNRQPPPNDIYISKMMEGIKQAKRL</sequence>
<protein>
    <recommendedName>
        <fullName evidence="5">Surface antigen</fullName>
    </recommendedName>
</protein>
<dbReference type="Pfam" id="PF02009">
    <property type="entry name" value="RIFIN"/>
    <property type="match status" value="2"/>
</dbReference>
<evidence type="ECO:0000256" key="1">
    <source>
        <dbReference type="SAM" id="Coils"/>
    </source>
</evidence>
<evidence type="ECO:0000313" key="4">
    <source>
        <dbReference type="Proteomes" id="UP000030708"/>
    </source>
</evidence>
<keyword evidence="2" id="KW-0472">Membrane</keyword>
<reference evidence="3 4" key="2">
    <citation type="submission" date="2013-02" db="EMBL/GenBank/DDBJ databases">
        <title>The Genome Sequence of Plasmodium falciparum Tanzania (2000708).</title>
        <authorList>
            <consortium name="The Broad Institute Genome Sequencing Platform"/>
            <consortium name="The Broad Institute Genome Sequencing Center for Infectious Disease"/>
            <person name="Neafsey D."/>
            <person name="Cheeseman I."/>
            <person name="Volkman S."/>
            <person name="Adams J."/>
            <person name="Walker B."/>
            <person name="Young S.K."/>
            <person name="Zeng Q."/>
            <person name="Gargeya S."/>
            <person name="Fitzgerald M."/>
            <person name="Haas B."/>
            <person name="Abouelleil A."/>
            <person name="Alvarado L."/>
            <person name="Arachchi H.M."/>
            <person name="Berlin A.M."/>
            <person name="Chapman S.B."/>
            <person name="Dewar J."/>
            <person name="Goldberg J."/>
            <person name="Griggs A."/>
            <person name="Gujja S."/>
            <person name="Hansen M."/>
            <person name="Howarth C."/>
            <person name="Imamovic A."/>
            <person name="Larimer J."/>
            <person name="McCowan C."/>
            <person name="Murphy C."/>
            <person name="Neiman D."/>
            <person name="Pearson M."/>
            <person name="Priest M."/>
            <person name="Roberts A."/>
            <person name="Saif S."/>
            <person name="Shea T."/>
            <person name="Sisk P."/>
            <person name="Sykes S."/>
            <person name="Wortman J."/>
            <person name="Nusbaum C."/>
            <person name="Birren B."/>
        </authorList>
    </citation>
    <scope>NUCLEOTIDE SEQUENCE [LARGE SCALE GENOMIC DNA]</scope>
    <source>
        <strain evidence="4">Tanzania (2000708)</strain>
    </source>
</reference>
<evidence type="ECO:0000313" key="3">
    <source>
        <dbReference type="EMBL" id="ETW32719.1"/>
    </source>
</evidence>
<name>A0A024VVF2_PLAFA</name>
<keyword evidence="1" id="KW-0175">Coiled coil</keyword>
<feature type="transmembrane region" description="Helical" evidence="2">
    <location>
        <begin position="209"/>
        <end position="230"/>
    </location>
</feature>
<keyword evidence="2" id="KW-0812">Transmembrane</keyword>
<organism evidence="3 4">
    <name type="scientific">Plasmodium falciparum Tanzania</name>
    <name type="common">2000708</name>
    <dbReference type="NCBI Taxonomy" id="1036725"/>
    <lineage>
        <taxon>Eukaryota</taxon>
        <taxon>Sar</taxon>
        <taxon>Alveolata</taxon>
        <taxon>Apicomplexa</taxon>
        <taxon>Aconoidasida</taxon>
        <taxon>Haemosporida</taxon>
        <taxon>Plasmodiidae</taxon>
        <taxon>Plasmodium</taxon>
        <taxon>Plasmodium (Laverania)</taxon>
    </lineage>
</organism>
<dbReference type="NCBIfam" id="TIGR01477">
    <property type="entry name" value="RIFIN"/>
    <property type="match status" value="1"/>
</dbReference>